<accession>A0A938XR83</accession>
<dbReference type="GO" id="GO:0006260">
    <property type="term" value="P:DNA replication"/>
    <property type="evidence" value="ECO:0007669"/>
    <property type="project" value="UniProtKB-UniRule"/>
</dbReference>
<dbReference type="EMBL" id="JAFBDQ010000001">
    <property type="protein sequence ID" value="MBM7555304.1"/>
    <property type="molecule type" value="Genomic_DNA"/>
</dbReference>
<proteinExistence type="inferred from homology"/>
<evidence type="ECO:0000313" key="8">
    <source>
        <dbReference type="Proteomes" id="UP000774000"/>
    </source>
</evidence>
<dbReference type="SUPFAM" id="SSF46785">
    <property type="entry name" value="Winged helix' DNA-binding domain"/>
    <property type="match status" value="2"/>
</dbReference>
<comment type="similarity">
    <text evidence="5">Belongs to the ScpB family.</text>
</comment>
<keyword evidence="2 5" id="KW-0132">Cell division</keyword>
<comment type="subunit">
    <text evidence="5">Homodimer. Homodimerization may be required to stabilize the binding of ScpA to the Smc head domains. Component of a cohesin-like complex composed of ScpA, ScpB and the Smc homodimer, in which ScpA and ScpB bind to the head domain of Smc. The presence of the three proteins is required for the association of the complex with DNA.</text>
</comment>
<sequence length="191" mass="21996">MTREEKKAEIEALLFMATEPIKVQEIKESTAAEAKEVREYLAELEEEYAVPERGIELAEFNDGYIFQTKAKYQETIKEHHKPEQDNKLSQAALETLAIVAYKQPITRTEIENIRGVNVERVLNTLQKRGLVTDEGRKDTVGNPIIYGTTDKFLEYMGLESLEELPPAKEFDRSQLSEEELPDEEEEQEDSE</sequence>
<dbReference type="GO" id="GO:0005737">
    <property type="term" value="C:cytoplasm"/>
    <property type="evidence" value="ECO:0007669"/>
    <property type="project" value="UniProtKB-SubCell"/>
</dbReference>
<dbReference type="InterPro" id="IPR005234">
    <property type="entry name" value="ScpB_csome_segregation"/>
</dbReference>
<dbReference type="PANTHER" id="PTHR34298">
    <property type="entry name" value="SEGREGATION AND CONDENSATION PROTEIN B"/>
    <property type="match status" value="1"/>
</dbReference>
<dbReference type="Proteomes" id="UP000774000">
    <property type="component" value="Unassembled WGS sequence"/>
</dbReference>
<feature type="region of interest" description="Disordered" evidence="6">
    <location>
        <begin position="164"/>
        <end position="191"/>
    </location>
</feature>
<keyword evidence="8" id="KW-1185">Reference proteome</keyword>
<reference evidence="7" key="1">
    <citation type="submission" date="2021-01" db="EMBL/GenBank/DDBJ databases">
        <title>Genomic Encyclopedia of Type Strains, Phase IV (KMG-IV): sequencing the most valuable type-strain genomes for metagenomic binning, comparative biology and taxonomic classification.</title>
        <authorList>
            <person name="Goeker M."/>
        </authorList>
    </citation>
    <scope>NUCLEOTIDE SEQUENCE</scope>
    <source>
        <strain evidence="7">DSM 23230</strain>
    </source>
</reference>
<comment type="subcellular location">
    <subcellularLocation>
        <location evidence="5">Cytoplasm</location>
    </subcellularLocation>
    <text evidence="5">Associated with two foci at the outer edges of the nucleoid region in young cells, and at four foci within both cell halves in older cells.</text>
</comment>
<dbReference type="AlphaFoldDB" id="A0A938XR83"/>
<comment type="function">
    <text evidence="5">Participates in chromosomal partition during cell division. May act via the formation of a condensin-like complex containing Smc and ScpA that pull DNA away from mid-cell into both cell halves.</text>
</comment>
<dbReference type="GO" id="GO:0051301">
    <property type="term" value="P:cell division"/>
    <property type="evidence" value="ECO:0007669"/>
    <property type="project" value="UniProtKB-KW"/>
</dbReference>
<dbReference type="RefSeq" id="WP_204700026.1">
    <property type="nucleotide sequence ID" value="NZ_JAFBDQ010000001.1"/>
</dbReference>
<evidence type="ECO:0000256" key="2">
    <source>
        <dbReference type="ARBA" id="ARBA00022618"/>
    </source>
</evidence>
<dbReference type="PANTHER" id="PTHR34298:SF2">
    <property type="entry name" value="SEGREGATION AND CONDENSATION PROTEIN B"/>
    <property type="match status" value="1"/>
</dbReference>
<evidence type="ECO:0000313" key="7">
    <source>
        <dbReference type="EMBL" id="MBM7555304.1"/>
    </source>
</evidence>
<keyword evidence="4 5" id="KW-0131">Cell cycle</keyword>
<dbReference type="HAMAP" id="MF_01804">
    <property type="entry name" value="ScpB"/>
    <property type="match status" value="1"/>
</dbReference>
<dbReference type="GO" id="GO:0051304">
    <property type="term" value="P:chromosome separation"/>
    <property type="evidence" value="ECO:0007669"/>
    <property type="project" value="InterPro"/>
</dbReference>
<keyword evidence="3 5" id="KW-0159">Chromosome partition</keyword>
<organism evidence="7 8">
    <name type="scientific">Halanaerobacter jeridensis</name>
    <dbReference type="NCBI Taxonomy" id="706427"/>
    <lineage>
        <taxon>Bacteria</taxon>
        <taxon>Bacillati</taxon>
        <taxon>Bacillota</taxon>
        <taxon>Clostridia</taxon>
        <taxon>Halanaerobiales</taxon>
        <taxon>Halobacteroidaceae</taxon>
        <taxon>Halanaerobacter</taxon>
    </lineage>
</organism>
<keyword evidence="1 5" id="KW-0963">Cytoplasm</keyword>
<dbReference type="Pfam" id="PF04079">
    <property type="entry name" value="SMC_ScpB"/>
    <property type="match status" value="1"/>
</dbReference>
<feature type="compositionally biased region" description="Acidic residues" evidence="6">
    <location>
        <begin position="176"/>
        <end position="191"/>
    </location>
</feature>
<dbReference type="Gene3D" id="1.10.10.10">
    <property type="entry name" value="Winged helix-like DNA-binding domain superfamily/Winged helix DNA-binding domain"/>
    <property type="match status" value="2"/>
</dbReference>
<evidence type="ECO:0000256" key="4">
    <source>
        <dbReference type="ARBA" id="ARBA00023306"/>
    </source>
</evidence>
<dbReference type="NCBIfam" id="TIGR00281">
    <property type="entry name" value="SMC-Scp complex subunit ScpB"/>
    <property type="match status" value="1"/>
</dbReference>
<evidence type="ECO:0000256" key="1">
    <source>
        <dbReference type="ARBA" id="ARBA00022490"/>
    </source>
</evidence>
<gene>
    <name evidence="5" type="primary">scpB</name>
    <name evidence="7" type="ORF">JOC47_000128</name>
</gene>
<dbReference type="PIRSF" id="PIRSF019345">
    <property type="entry name" value="ScpB"/>
    <property type="match status" value="1"/>
</dbReference>
<evidence type="ECO:0000256" key="5">
    <source>
        <dbReference type="HAMAP-Rule" id="MF_01804"/>
    </source>
</evidence>
<dbReference type="InterPro" id="IPR036390">
    <property type="entry name" value="WH_DNA-bd_sf"/>
</dbReference>
<feature type="compositionally biased region" description="Basic and acidic residues" evidence="6">
    <location>
        <begin position="165"/>
        <end position="175"/>
    </location>
</feature>
<comment type="caution">
    <text evidence="7">The sequence shown here is derived from an EMBL/GenBank/DDBJ whole genome shotgun (WGS) entry which is preliminary data.</text>
</comment>
<dbReference type="InterPro" id="IPR036388">
    <property type="entry name" value="WH-like_DNA-bd_sf"/>
</dbReference>
<protein>
    <recommendedName>
        <fullName evidence="5">Segregation and condensation protein B</fullName>
    </recommendedName>
</protein>
<evidence type="ECO:0000256" key="3">
    <source>
        <dbReference type="ARBA" id="ARBA00022829"/>
    </source>
</evidence>
<name>A0A938XR83_9FIRM</name>
<evidence type="ECO:0000256" key="6">
    <source>
        <dbReference type="SAM" id="MobiDB-lite"/>
    </source>
</evidence>